<proteinExistence type="predicted"/>
<keyword evidence="2" id="KW-1185">Reference proteome</keyword>
<gene>
    <name evidence="1" type="ORF">JOC27_002617</name>
</gene>
<evidence type="ECO:0008006" key="3">
    <source>
        <dbReference type="Google" id="ProtNLM"/>
    </source>
</evidence>
<name>A0ABS2QBD6_9BACL</name>
<evidence type="ECO:0000313" key="2">
    <source>
        <dbReference type="Proteomes" id="UP000823201"/>
    </source>
</evidence>
<organism evidence="1 2">
    <name type="scientific">Sporolactobacillus spathodeae</name>
    <dbReference type="NCBI Taxonomy" id="1465502"/>
    <lineage>
        <taxon>Bacteria</taxon>
        <taxon>Bacillati</taxon>
        <taxon>Bacillota</taxon>
        <taxon>Bacilli</taxon>
        <taxon>Bacillales</taxon>
        <taxon>Sporolactobacillaceae</taxon>
        <taxon>Sporolactobacillus</taxon>
    </lineage>
</organism>
<evidence type="ECO:0000313" key="1">
    <source>
        <dbReference type="EMBL" id="MBM7659122.1"/>
    </source>
</evidence>
<dbReference type="Proteomes" id="UP000823201">
    <property type="component" value="Unassembled WGS sequence"/>
</dbReference>
<comment type="caution">
    <text evidence="1">The sequence shown here is derived from an EMBL/GenBank/DDBJ whole genome shotgun (WGS) entry which is preliminary data.</text>
</comment>
<dbReference type="EMBL" id="JAFBEV010000036">
    <property type="protein sequence ID" value="MBM7659122.1"/>
    <property type="molecule type" value="Genomic_DNA"/>
</dbReference>
<sequence>MSLIASIGIGAAAYNVMKPNNKMRQAVRDRMSKMAREKELFPDQ</sequence>
<protein>
    <recommendedName>
        <fullName evidence="3">DUF3918 domain-containing protein</fullName>
    </recommendedName>
</protein>
<accession>A0ABS2QBD6</accession>
<reference evidence="1 2" key="1">
    <citation type="submission" date="2021-01" db="EMBL/GenBank/DDBJ databases">
        <title>Genomic Encyclopedia of Type Strains, Phase IV (KMG-IV): sequencing the most valuable type-strain genomes for metagenomic binning, comparative biology and taxonomic classification.</title>
        <authorList>
            <person name="Goeker M."/>
        </authorList>
    </citation>
    <scope>NUCLEOTIDE SEQUENCE [LARGE SCALE GENOMIC DNA]</scope>
    <source>
        <strain evidence="1 2">DSM 100968</strain>
    </source>
</reference>
<dbReference type="RefSeq" id="WP_275587845.1">
    <property type="nucleotide sequence ID" value="NZ_CBCRXA010000035.1"/>
</dbReference>